<organism evidence="1 2">
    <name type="scientific">Acinetobacter terrae</name>
    <dbReference type="NCBI Taxonomy" id="2731247"/>
    <lineage>
        <taxon>Bacteria</taxon>
        <taxon>Pseudomonadati</taxon>
        <taxon>Pseudomonadota</taxon>
        <taxon>Gammaproteobacteria</taxon>
        <taxon>Moraxellales</taxon>
        <taxon>Moraxellaceae</taxon>
        <taxon>Acinetobacter</taxon>
        <taxon>Acinetobacter Taxon 24</taxon>
    </lineage>
</organism>
<comment type="caution">
    <text evidence="1">The sequence shown here is derived from an EMBL/GenBank/DDBJ whole genome shotgun (WGS) entry which is preliminary data.</text>
</comment>
<accession>A0A241VDY0</accession>
<dbReference type="STRING" id="1977878.B9T23_12235"/>
<dbReference type="InterPro" id="IPR024524">
    <property type="entry name" value="DUF3800"/>
</dbReference>
<proteinExistence type="predicted"/>
<evidence type="ECO:0000313" key="2">
    <source>
        <dbReference type="Proteomes" id="UP000569202"/>
    </source>
</evidence>
<sequence length="252" mass="29748">MPDFNAYTVFVDESGTDNLKNFKDEDRYFVLAFCIFDKNYYSTKAVPTFQKLKFETFGHDQTIIHGYDMMNCIGDFECLQDKKIRTIFLDRLTEIIESTNFILISTVIDKKRLKEQYIEPQNPYELALKYSLERLYNFMRERKQLNKLTHILIESRGKQSNLKLEEAFNKIRSGKNWKQENFPFEIEFIDKKSNSTGLQFADLVADPIRSQHLRPHKPHPNFKTLEPKFYCKGGRNCTGTNFHGYGLKVFPS</sequence>
<gene>
    <name evidence="1" type="ORF">HLH17_15280</name>
</gene>
<dbReference type="AlphaFoldDB" id="A0A241VDY0"/>
<reference evidence="1 2" key="1">
    <citation type="submission" date="2020-04" db="EMBL/GenBank/DDBJ databases">
        <title>Acinetobacter Taxon 24.</title>
        <authorList>
            <person name="Nemec A."/>
            <person name="Radolfova-Krizova L."/>
            <person name="Higgins P.G."/>
            <person name="Spanelova P."/>
        </authorList>
    </citation>
    <scope>NUCLEOTIDE SEQUENCE [LARGE SCALE GENOMIC DNA]</scope>
    <source>
        <strain evidence="1 2">ANC 5380</strain>
    </source>
</reference>
<dbReference type="RefSeq" id="WP_086194293.1">
    <property type="nucleotide sequence ID" value="NZ_JABERL010000060.1"/>
</dbReference>
<name>A0A241VDY0_9GAMM</name>
<dbReference type="Proteomes" id="UP000569202">
    <property type="component" value="Unassembled WGS sequence"/>
</dbReference>
<dbReference type="Pfam" id="PF12686">
    <property type="entry name" value="DUF3800"/>
    <property type="match status" value="1"/>
</dbReference>
<evidence type="ECO:0000313" key="1">
    <source>
        <dbReference type="EMBL" id="NNH78984.1"/>
    </source>
</evidence>
<dbReference type="EMBL" id="JABERL010000060">
    <property type="protein sequence ID" value="NNH78984.1"/>
    <property type="molecule type" value="Genomic_DNA"/>
</dbReference>
<accession>A0A7Y2RI77</accession>
<protein>
    <submittedName>
        <fullName evidence="1">DUF3800 domain-containing protein</fullName>
    </submittedName>
</protein>